<sequence length="113" mass="12778">GYLTSTRTPMIICYDNLTYPCAPRFLWTFGFLFPRLASSLLRYLSAQHRYRPCPLDCTFAAGKQISIHSPDIFHRLHPQGPLIPPSLADHSPTLKFLVSPCCCFSPDRSSCTQ</sequence>
<name>A0ABV0YSU1_9TELE</name>
<organism evidence="1 2">
    <name type="scientific">Ameca splendens</name>
    <dbReference type="NCBI Taxonomy" id="208324"/>
    <lineage>
        <taxon>Eukaryota</taxon>
        <taxon>Metazoa</taxon>
        <taxon>Chordata</taxon>
        <taxon>Craniata</taxon>
        <taxon>Vertebrata</taxon>
        <taxon>Euteleostomi</taxon>
        <taxon>Actinopterygii</taxon>
        <taxon>Neopterygii</taxon>
        <taxon>Teleostei</taxon>
        <taxon>Neoteleostei</taxon>
        <taxon>Acanthomorphata</taxon>
        <taxon>Ovalentaria</taxon>
        <taxon>Atherinomorphae</taxon>
        <taxon>Cyprinodontiformes</taxon>
        <taxon>Goodeidae</taxon>
        <taxon>Ameca</taxon>
    </lineage>
</organism>
<accession>A0ABV0YSU1</accession>
<reference evidence="1 2" key="1">
    <citation type="submission" date="2021-06" db="EMBL/GenBank/DDBJ databases">
        <authorList>
            <person name="Palmer J.M."/>
        </authorList>
    </citation>
    <scope>NUCLEOTIDE SEQUENCE [LARGE SCALE GENOMIC DNA]</scope>
    <source>
        <strain evidence="1 2">AS_MEX2019</strain>
        <tissue evidence="1">Muscle</tissue>
    </source>
</reference>
<evidence type="ECO:0000313" key="2">
    <source>
        <dbReference type="Proteomes" id="UP001469553"/>
    </source>
</evidence>
<evidence type="ECO:0000313" key="1">
    <source>
        <dbReference type="EMBL" id="MEQ2296937.1"/>
    </source>
</evidence>
<keyword evidence="2" id="KW-1185">Reference proteome</keyword>
<comment type="caution">
    <text evidence="1">The sequence shown here is derived from an EMBL/GenBank/DDBJ whole genome shotgun (WGS) entry which is preliminary data.</text>
</comment>
<feature type="non-terminal residue" evidence="1">
    <location>
        <position position="1"/>
    </location>
</feature>
<dbReference type="EMBL" id="JAHRIP010041031">
    <property type="protein sequence ID" value="MEQ2296937.1"/>
    <property type="molecule type" value="Genomic_DNA"/>
</dbReference>
<gene>
    <name evidence="1" type="ORF">AMECASPLE_029605</name>
</gene>
<protein>
    <submittedName>
        <fullName evidence="1">Uncharacterized protein</fullName>
    </submittedName>
</protein>
<dbReference type="Proteomes" id="UP001469553">
    <property type="component" value="Unassembled WGS sequence"/>
</dbReference>
<proteinExistence type="predicted"/>